<proteinExistence type="predicted"/>
<name>Q2SD20_HAHCH</name>
<evidence type="ECO:0000256" key="1">
    <source>
        <dbReference type="SAM" id="Phobius"/>
    </source>
</evidence>
<dbReference type="OrthoDB" id="5731018at2"/>
<accession>Q2SD20</accession>
<keyword evidence="3" id="KW-1185">Reference proteome</keyword>
<keyword evidence="1" id="KW-1133">Transmembrane helix</keyword>
<dbReference type="Proteomes" id="UP000000238">
    <property type="component" value="Chromosome"/>
</dbReference>
<keyword evidence="1" id="KW-0812">Transmembrane</keyword>
<evidence type="ECO:0000313" key="2">
    <source>
        <dbReference type="EMBL" id="ABC31454.1"/>
    </source>
</evidence>
<dbReference type="RefSeq" id="WP_011398519.1">
    <property type="nucleotide sequence ID" value="NC_007645.1"/>
</dbReference>
<organism evidence="2 3">
    <name type="scientific">Hahella chejuensis (strain KCTC 2396)</name>
    <dbReference type="NCBI Taxonomy" id="349521"/>
    <lineage>
        <taxon>Bacteria</taxon>
        <taxon>Pseudomonadati</taxon>
        <taxon>Pseudomonadota</taxon>
        <taxon>Gammaproteobacteria</taxon>
        <taxon>Oceanospirillales</taxon>
        <taxon>Hahellaceae</taxon>
        <taxon>Hahella</taxon>
    </lineage>
</organism>
<feature type="transmembrane region" description="Helical" evidence="1">
    <location>
        <begin position="6"/>
        <end position="23"/>
    </location>
</feature>
<sequence>MTTALIIIFCVVGIVGGSIFWVLPSPEERRRMRLRQQALAAGFRVRQTTPEKLDDALKNLEANAWRTHFYFKAIPASRTPRRALYASQGGELKQQSISGNFPHDLLSDDDLRELSSQVKAVQITGHEVGFLWEERGTPEELGQVLQRINKLVVAAGGR</sequence>
<dbReference type="AlphaFoldDB" id="Q2SD20"/>
<dbReference type="HOGENOM" id="CLU_1756673_0_0_6"/>
<protein>
    <submittedName>
        <fullName evidence="2">Uncharacterized protein</fullName>
    </submittedName>
</protein>
<gene>
    <name evidence="2" type="ordered locus">HCH_04759</name>
</gene>
<dbReference type="EMBL" id="CP000155">
    <property type="protein sequence ID" value="ABC31454.1"/>
    <property type="molecule type" value="Genomic_DNA"/>
</dbReference>
<keyword evidence="1" id="KW-0472">Membrane</keyword>
<evidence type="ECO:0000313" key="3">
    <source>
        <dbReference type="Proteomes" id="UP000000238"/>
    </source>
</evidence>
<dbReference type="KEGG" id="hch:HCH_04759"/>
<reference evidence="2 3" key="1">
    <citation type="journal article" date="2005" name="Nucleic Acids Res.">
        <title>Genomic blueprint of Hahella chejuensis, a marine microbe producing an algicidal agent.</title>
        <authorList>
            <person name="Jeong H."/>
            <person name="Yim J.H."/>
            <person name="Lee C."/>
            <person name="Choi S.-H."/>
            <person name="Park Y.K."/>
            <person name="Yoon S.H."/>
            <person name="Hur C.-G."/>
            <person name="Kang H.-Y."/>
            <person name="Kim D."/>
            <person name="Lee H.H."/>
            <person name="Park K.H."/>
            <person name="Park S.-H."/>
            <person name="Park H.-S."/>
            <person name="Lee H.K."/>
            <person name="Oh T.K."/>
            <person name="Kim J.F."/>
        </authorList>
    </citation>
    <scope>NUCLEOTIDE SEQUENCE [LARGE SCALE GENOMIC DNA]</scope>
    <source>
        <strain evidence="2 3">KCTC 2396</strain>
    </source>
</reference>